<evidence type="ECO:0000256" key="2">
    <source>
        <dbReference type="ARBA" id="ARBA00005751"/>
    </source>
</evidence>
<feature type="transmembrane region" description="Helical" evidence="9">
    <location>
        <begin position="219"/>
        <end position="246"/>
    </location>
</feature>
<organism evidence="13 14">
    <name type="scientific">Candidatus Karelsulcia muelleri</name>
    <dbReference type="NCBI Taxonomy" id="336810"/>
    <lineage>
        <taxon>Bacteria</taxon>
        <taxon>Pseudomonadati</taxon>
        <taxon>Bacteroidota</taxon>
        <taxon>Flavobacteriia</taxon>
        <taxon>Flavobacteriales</taxon>
        <taxon>Candidatus Karelsulcia</taxon>
    </lineage>
</organism>
<feature type="transmembrane region" description="Helical" evidence="9">
    <location>
        <begin position="282"/>
        <end position="303"/>
    </location>
</feature>
<evidence type="ECO:0000256" key="1">
    <source>
        <dbReference type="ARBA" id="ARBA00004141"/>
    </source>
</evidence>
<dbReference type="PROSITE" id="PS00756">
    <property type="entry name" value="SECY_2"/>
    <property type="match status" value="1"/>
</dbReference>
<comment type="function">
    <text evidence="9 10">The central subunit of the protein translocation channel SecYEG. Consists of two halves formed by TMs 1-5 and 6-10. These two domains form a lateral gate at the front which open onto the bilayer between TMs 2 and 7, and are clamped together by SecE at the back. The channel is closed by both a pore ring composed of hydrophobic SecY resides and a short helix (helix 2A) on the extracellular side of the membrane which forms a plug. The plug probably moves laterally to allow the channel to open. The ring and the pore may move independently.</text>
</comment>
<comment type="caution">
    <text evidence="13">The sequence shown here is derived from an EMBL/GenBank/DDBJ whole genome shotgun (WGS) entry which is preliminary data.</text>
</comment>
<keyword evidence="8 9" id="KW-0472">Membrane</keyword>
<reference evidence="14" key="1">
    <citation type="submission" date="2018-08" db="EMBL/GenBank/DDBJ databases">
        <authorList>
            <person name="Dai Z."/>
        </authorList>
    </citation>
    <scope>NUCLEOTIDE SEQUENCE [LARGE SCALE GENOMIC DNA]</scope>
    <source>
        <strain evidence="14">KPTW1</strain>
    </source>
</reference>
<feature type="transmembrane region" description="Helical" evidence="9">
    <location>
        <begin position="21"/>
        <end position="42"/>
    </location>
</feature>
<dbReference type="PRINTS" id="PR00303">
    <property type="entry name" value="SECYTRNLCASE"/>
</dbReference>
<feature type="transmembrane region" description="Helical" evidence="9">
    <location>
        <begin position="408"/>
        <end position="427"/>
    </location>
</feature>
<keyword evidence="5 9" id="KW-0653">Protein transport</keyword>
<evidence type="ECO:0000256" key="6">
    <source>
        <dbReference type="ARBA" id="ARBA00022989"/>
    </source>
</evidence>
<keyword evidence="4 9" id="KW-0812">Transmembrane</keyword>
<comment type="subcellular location">
    <subcellularLocation>
        <location evidence="9">Cell membrane</location>
        <topology evidence="9">Multi-pass membrane protein</topology>
    </subcellularLocation>
    <subcellularLocation>
        <location evidence="1 11">Membrane</location>
        <topology evidence="1 11">Multi-pass membrane protein</topology>
    </subcellularLocation>
</comment>
<dbReference type="HAMAP" id="MF_01465">
    <property type="entry name" value="SecY"/>
    <property type="match status" value="1"/>
</dbReference>
<feature type="transmembrane region" description="Helical" evidence="9">
    <location>
        <begin position="118"/>
        <end position="137"/>
    </location>
</feature>
<evidence type="ECO:0000256" key="3">
    <source>
        <dbReference type="ARBA" id="ARBA00022448"/>
    </source>
</evidence>
<dbReference type="PROSITE" id="PS00755">
    <property type="entry name" value="SECY_1"/>
    <property type="match status" value="1"/>
</dbReference>
<dbReference type="GO" id="GO:0043952">
    <property type="term" value="P:protein transport by the Sec complex"/>
    <property type="evidence" value="ECO:0007669"/>
    <property type="project" value="UniProtKB-UniRule"/>
</dbReference>
<evidence type="ECO:0000256" key="9">
    <source>
        <dbReference type="HAMAP-Rule" id="MF_01465"/>
    </source>
</evidence>
<evidence type="ECO:0000256" key="12">
    <source>
        <dbReference type="RuleBase" id="RU004349"/>
    </source>
</evidence>
<dbReference type="InterPro" id="IPR002208">
    <property type="entry name" value="SecY/SEC61-alpha"/>
</dbReference>
<feature type="transmembrane region" description="Helical" evidence="9">
    <location>
        <begin position="78"/>
        <end position="98"/>
    </location>
</feature>
<evidence type="ECO:0000256" key="10">
    <source>
        <dbReference type="RuleBase" id="RU000537"/>
    </source>
</evidence>
<name>A0A3A1MJK9_9FLAO</name>
<comment type="subunit">
    <text evidence="9">Component of the Sec protein translocase complex. Heterotrimer consisting of SecY, SecE and SecG subunits. The heterotrimers can form oligomers, although 1 heterotrimer is thought to be able to translocate proteins. Interacts with the ribosome. Interacts with SecDF, and other proteins may be involved. Interacts with SecA.</text>
</comment>
<dbReference type="InterPro" id="IPR023201">
    <property type="entry name" value="SecY_dom_sf"/>
</dbReference>
<evidence type="ECO:0000256" key="11">
    <source>
        <dbReference type="RuleBase" id="RU003484"/>
    </source>
</evidence>
<keyword evidence="9" id="KW-1003">Cell membrane</keyword>
<dbReference type="Pfam" id="PF00344">
    <property type="entry name" value="SecY"/>
    <property type="match status" value="1"/>
</dbReference>
<keyword evidence="3 9" id="KW-0813">Transport</keyword>
<dbReference type="SUPFAM" id="SSF103491">
    <property type="entry name" value="Preprotein translocase SecY subunit"/>
    <property type="match status" value="1"/>
</dbReference>
<keyword evidence="7 9" id="KW-0811">Translocation</keyword>
<dbReference type="GO" id="GO:0065002">
    <property type="term" value="P:intracellular protein transmembrane transport"/>
    <property type="evidence" value="ECO:0007669"/>
    <property type="project" value="UniProtKB-UniRule"/>
</dbReference>
<dbReference type="AlphaFoldDB" id="A0A3A1MJK9"/>
<dbReference type="GO" id="GO:0006605">
    <property type="term" value="P:protein targeting"/>
    <property type="evidence" value="ECO:0007669"/>
    <property type="project" value="UniProtKB-UniRule"/>
</dbReference>
<dbReference type="EMBL" id="QWZP01000009">
    <property type="protein sequence ID" value="RIU85686.1"/>
    <property type="molecule type" value="Genomic_DNA"/>
</dbReference>
<evidence type="ECO:0000256" key="8">
    <source>
        <dbReference type="ARBA" id="ARBA00023136"/>
    </source>
</evidence>
<dbReference type="GO" id="GO:0005886">
    <property type="term" value="C:plasma membrane"/>
    <property type="evidence" value="ECO:0007669"/>
    <property type="project" value="UniProtKB-SubCell"/>
</dbReference>
<evidence type="ECO:0000256" key="7">
    <source>
        <dbReference type="ARBA" id="ARBA00023010"/>
    </source>
</evidence>
<evidence type="ECO:0000256" key="5">
    <source>
        <dbReference type="ARBA" id="ARBA00022927"/>
    </source>
</evidence>
<sequence>MNKFIRILINLFNKRDFISKIYYTLFIIIIYRLGSFIPIPFINHNFFKLNPSYKGIIHFLTPLTGGNSNRVSIFSLGIMPYISASILTQLMCYMFPYLYKIQQDGEIGIKKINNITKVLTILISLIQAPVYITLLISNNIKENPEFYNLILIHCKKIFLITSIICITTGTFFTMWLGEKINDKGIGNGNSLIIISGILSRFIYSIISEILNRIKNNNKLLGIIILLFELFIWLLIIGISIIIINYVKKIHIQYVNKFYLNNYSSNIEEIYLRNEIKFIPLKVVYPGVMPIIFSQGILLILITIFNKINNLQYILIYINNIYGIWYNILYSILIIFITFFYTFLSIPVNKISDDLKINGVYIPNIKPGKDTCFFLKKIVSQIYFPGSLLLVIIALLPSIFISLGGDKNFSLFFGGTTIIIIVGGLLDIKYTINSYLLK</sequence>
<feature type="transmembrane region" description="Helical" evidence="9">
    <location>
        <begin position="188"/>
        <end position="207"/>
    </location>
</feature>
<dbReference type="NCBIfam" id="TIGR00967">
    <property type="entry name" value="3a0501s007"/>
    <property type="match status" value="1"/>
</dbReference>
<gene>
    <name evidence="9 13" type="primary">secY</name>
    <name evidence="13" type="ORF">D2A33_01240</name>
</gene>
<comment type="similarity">
    <text evidence="2 9 12">Belongs to the SecY/SEC61-alpha family.</text>
</comment>
<evidence type="ECO:0000313" key="13">
    <source>
        <dbReference type="EMBL" id="RIU85686.1"/>
    </source>
</evidence>
<protein>
    <recommendedName>
        <fullName evidence="9 10">Protein translocase subunit SecY</fullName>
    </recommendedName>
</protein>
<evidence type="ECO:0000313" key="14">
    <source>
        <dbReference type="Proteomes" id="UP000265496"/>
    </source>
</evidence>
<dbReference type="InterPro" id="IPR026593">
    <property type="entry name" value="SecY"/>
</dbReference>
<keyword evidence="6 9" id="KW-1133">Transmembrane helix</keyword>
<dbReference type="Proteomes" id="UP000265496">
    <property type="component" value="Unassembled WGS sequence"/>
</dbReference>
<proteinExistence type="inferred from homology"/>
<dbReference type="RefSeq" id="WP_158366181.1">
    <property type="nucleotide sequence ID" value="NZ_QWZP01000009.1"/>
</dbReference>
<reference evidence="13 14" key="2">
    <citation type="submission" date="2018-10" db="EMBL/GenBank/DDBJ databases">
        <title>Draft genome sequence of Candidatus Sulcia muelleri from Kolla paulula, a vector of Xylella fastidiosa causing Pierces disease of grapevine in Taiwan.</title>
        <authorList>
            <person name="Shih H.-T."/>
        </authorList>
    </citation>
    <scope>NUCLEOTIDE SEQUENCE [LARGE SCALE GENOMIC DNA]</scope>
    <source>
        <strain evidence="13 14">KPTW1</strain>
    </source>
</reference>
<dbReference type="Gene3D" id="1.10.3370.10">
    <property type="entry name" value="SecY subunit domain"/>
    <property type="match status" value="1"/>
</dbReference>
<feature type="transmembrane region" description="Helical" evidence="9">
    <location>
        <begin position="381"/>
        <end position="402"/>
    </location>
</feature>
<dbReference type="PANTHER" id="PTHR10906">
    <property type="entry name" value="SECY/SEC61-ALPHA FAMILY MEMBER"/>
    <property type="match status" value="1"/>
</dbReference>
<feature type="transmembrane region" description="Helical" evidence="9">
    <location>
        <begin position="157"/>
        <end position="176"/>
    </location>
</feature>
<evidence type="ECO:0000256" key="4">
    <source>
        <dbReference type="ARBA" id="ARBA00022692"/>
    </source>
</evidence>
<dbReference type="PIRSF" id="PIRSF004557">
    <property type="entry name" value="SecY"/>
    <property type="match status" value="1"/>
</dbReference>
<dbReference type="InterPro" id="IPR030659">
    <property type="entry name" value="SecY_CS"/>
</dbReference>
<accession>A0A3A1MJK9</accession>
<feature type="transmembrane region" description="Helical" evidence="9">
    <location>
        <begin position="323"/>
        <end position="345"/>
    </location>
</feature>